<sequence length="236" mass="25397">MVKHTEQHTGRLWTVRITSDWYPRPGPMTLRCSEPGCRPGRIPLPSPTAARTAAAGHLASHGHAAGPVPPATECRCGEENCSWHAWSIPGCQGRAVHQVITHTCAGRVWSLAEMCAHCAKAIPDARVLRPPNGRADTPPAAENTEPEALPGVLVRSRPPLPTVRLTLGGTPAEYLLDDPESSLATPPPGARYDGRVHAAWVLGCEGFSAEWLARTLDMPYEDAARIHGRAHPARPQ</sequence>
<organism evidence="1 2">
    <name type="scientific">Streptomyces blastmyceticus</name>
    <dbReference type="NCBI Taxonomy" id="68180"/>
    <lineage>
        <taxon>Bacteria</taxon>
        <taxon>Bacillati</taxon>
        <taxon>Actinomycetota</taxon>
        <taxon>Actinomycetes</taxon>
        <taxon>Kitasatosporales</taxon>
        <taxon>Streptomycetaceae</taxon>
        <taxon>Streptomyces</taxon>
    </lineage>
</organism>
<evidence type="ECO:0000313" key="1">
    <source>
        <dbReference type="EMBL" id="GAA0348797.1"/>
    </source>
</evidence>
<comment type="caution">
    <text evidence="1">The sequence shown here is derived from an EMBL/GenBank/DDBJ whole genome shotgun (WGS) entry which is preliminary data.</text>
</comment>
<proteinExistence type="predicted"/>
<dbReference type="Proteomes" id="UP001500063">
    <property type="component" value="Unassembled WGS sequence"/>
</dbReference>
<dbReference type="RefSeq" id="WP_344118022.1">
    <property type="nucleotide sequence ID" value="NZ_BAAABW010000015.1"/>
</dbReference>
<dbReference type="EMBL" id="BAAABW010000015">
    <property type="protein sequence ID" value="GAA0348797.1"/>
    <property type="molecule type" value="Genomic_DNA"/>
</dbReference>
<reference evidence="1 2" key="1">
    <citation type="journal article" date="2019" name="Int. J. Syst. Evol. Microbiol.">
        <title>The Global Catalogue of Microorganisms (GCM) 10K type strain sequencing project: providing services to taxonomists for standard genome sequencing and annotation.</title>
        <authorList>
            <consortium name="The Broad Institute Genomics Platform"/>
            <consortium name="The Broad Institute Genome Sequencing Center for Infectious Disease"/>
            <person name="Wu L."/>
            <person name="Ma J."/>
        </authorList>
    </citation>
    <scope>NUCLEOTIDE SEQUENCE [LARGE SCALE GENOMIC DNA]</scope>
    <source>
        <strain evidence="1 2">JCM 4565</strain>
    </source>
</reference>
<name>A0ABN0WWR9_9ACTN</name>
<gene>
    <name evidence="1" type="ORF">GCM10010319_26860</name>
</gene>
<protein>
    <submittedName>
        <fullName evidence="1">Uncharacterized protein</fullName>
    </submittedName>
</protein>
<accession>A0ABN0WWR9</accession>
<keyword evidence="2" id="KW-1185">Reference proteome</keyword>
<evidence type="ECO:0000313" key="2">
    <source>
        <dbReference type="Proteomes" id="UP001500063"/>
    </source>
</evidence>